<gene>
    <name evidence="1" type="ORF">ACD_71C00192G0002</name>
</gene>
<name>K1YMS1_9BACT</name>
<reference evidence="1" key="1">
    <citation type="journal article" date="2012" name="Science">
        <title>Fermentation, hydrogen, and sulfur metabolism in multiple uncultivated bacterial phyla.</title>
        <authorList>
            <person name="Wrighton K.C."/>
            <person name="Thomas B.C."/>
            <person name="Sharon I."/>
            <person name="Miller C.S."/>
            <person name="Castelle C.J."/>
            <person name="VerBerkmoes N.C."/>
            <person name="Wilkins M.J."/>
            <person name="Hettich R.L."/>
            <person name="Lipton M.S."/>
            <person name="Williams K.H."/>
            <person name="Long P.E."/>
            <person name="Banfield J.F."/>
        </authorList>
    </citation>
    <scope>NUCLEOTIDE SEQUENCE [LARGE SCALE GENOMIC DNA]</scope>
</reference>
<accession>K1YMS1</accession>
<comment type="caution">
    <text evidence="1">The sequence shown here is derived from an EMBL/GenBank/DDBJ whole genome shotgun (WGS) entry which is preliminary data.</text>
</comment>
<sequence>MSNQRDWKVVNFTAGGSYKRCQCCRQEDVRNIFIVYNQLLNITREVGKECAKNLTGQIDLIMELNSKMVSLTGKRERFCDLQSAKSWTVKVAGNNNWKSATKSKNKWAIEIFGHKLLVSETVIKSVVIIVDGEIEMDQTGKKPLYFNSMNEAKLYFFNKCANEILYEVLRRHYRQEIKPIFSIGGLRCENKI</sequence>
<proteinExistence type="predicted"/>
<dbReference type="EMBL" id="AMFJ01028923">
    <property type="protein sequence ID" value="EKD44260.1"/>
    <property type="molecule type" value="Genomic_DNA"/>
</dbReference>
<organism evidence="1">
    <name type="scientific">uncultured bacterium</name>
    <name type="common">gcode 4</name>
    <dbReference type="NCBI Taxonomy" id="1234023"/>
    <lineage>
        <taxon>Bacteria</taxon>
        <taxon>environmental samples</taxon>
    </lineage>
</organism>
<evidence type="ECO:0000313" key="1">
    <source>
        <dbReference type="EMBL" id="EKD44260.1"/>
    </source>
</evidence>
<dbReference type="AlphaFoldDB" id="K1YMS1"/>
<protein>
    <submittedName>
        <fullName evidence="1">Uncharacterized protein</fullName>
    </submittedName>
</protein>